<gene>
    <name evidence="1" type="ORF">CQW23_14356</name>
</gene>
<comment type="caution">
    <text evidence="1">The sequence shown here is derived from an EMBL/GenBank/DDBJ whole genome shotgun (WGS) entry which is preliminary data.</text>
</comment>
<protein>
    <submittedName>
        <fullName evidence="1">Uncharacterized protein</fullName>
    </submittedName>
</protein>
<evidence type="ECO:0000313" key="1">
    <source>
        <dbReference type="EMBL" id="PHT45198.1"/>
    </source>
</evidence>
<proteinExistence type="predicted"/>
<dbReference type="EMBL" id="MLFT02000006">
    <property type="protein sequence ID" value="PHT45198.1"/>
    <property type="molecule type" value="Genomic_DNA"/>
</dbReference>
<dbReference type="AlphaFoldDB" id="A0A2G2WIX3"/>
<reference evidence="2" key="2">
    <citation type="journal article" date="2017" name="J. Anim. Genet.">
        <title>Multiple reference genome sequences of hot pepper reveal the massive evolution of plant disease resistance genes by retroduplication.</title>
        <authorList>
            <person name="Kim S."/>
            <person name="Park J."/>
            <person name="Yeom S.-I."/>
            <person name="Kim Y.-M."/>
            <person name="Seo E."/>
            <person name="Kim K.-T."/>
            <person name="Kim M.-S."/>
            <person name="Lee J.M."/>
            <person name="Cheong K."/>
            <person name="Shin H.-S."/>
            <person name="Kim S.-B."/>
            <person name="Han K."/>
            <person name="Lee J."/>
            <person name="Park M."/>
            <person name="Lee H.-A."/>
            <person name="Lee H.-Y."/>
            <person name="Lee Y."/>
            <person name="Oh S."/>
            <person name="Lee J.H."/>
            <person name="Choi E."/>
            <person name="Choi E."/>
            <person name="Lee S.E."/>
            <person name="Jeon J."/>
            <person name="Kim H."/>
            <person name="Choi G."/>
            <person name="Song H."/>
            <person name="Lee J."/>
            <person name="Lee S.-C."/>
            <person name="Kwon J.-K."/>
            <person name="Lee H.-Y."/>
            <person name="Koo N."/>
            <person name="Hong Y."/>
            <person name="Kim R.W."/>
            <person name="Kang W.-H."/>
            <person name="Huh J.H."/>
            <person name="Kang B.-C."/>
            <person name="Yang T.-J."/>
            <person name="Lee Y.-H."/>
            <person name="Bennetzen J.L."/>
            <person name="Choi D."/>
        </authorList>
    </citation>
    <scope>NUCLEOTIDE SEQUENCE [LARGE SCALE GENOMIC DNA]</scope>
    <source>
        <strain evidence="2">cv. PBC81</strain>
    </source>
</reference>
<name>A0A2G2WIX3_CAPBA</name>
<reference evidence="1 2" key="1">
    <citation type="journal article" date="2017" name="Genome Biol.">
        <title>New reference genome sequences of hot pepper reveal the massive evolution of plant disease-resistance genes by retroduplication.</title>
        <authorList>
            <person name="Kim S."/>
            <person name="Park J."/>
            <person name="Yeom S.I."/>
            <person name="Kim Y.M."/>
            <person name="Seo E."/>
            <person name="Kim K.T."/>
            <person name="Kim M.S."/>
            <person name="Lee J.M."/>
            <person name="Cheong K."/>
            <person name="Shin H.S."/>
            <person name="Kim S.B."/>
            <person name="Han K."/>
            <person name="Lee J."/>
            <person name="Park M."/>
            <person name="Lee H.A."/>
            <person name="Lee H.Y."/>
            <person name="Lee Y."/>
            <person name="Oh S."/>
            <person name="Lee J.H."/>
            <person name="Choi E."/>
            <person name="Choi E."/>
            <person name="Lee S.E."/>
            <person name="Jeon J."/>
            <person name="Kim H."/>
            <person name="Choi G."/>
            <person name="Song H."/>
            <person name="Lee J."/>
            <person name="Lee S.C."/>
            <person name="Kwon J.K."/>
            <person name="Lee H.Y."/>
            <person name="Koo N."/>
            <person name="Hong Y."/>
            <person name="Kim R.W."/>
            <person name="Kang W.H."/>
            <person name="Huh J.H."/>
            <person name="Kang B.C."/>
            <person name="Yang T.J."/>
            <person name="Lee Y.H."/>
            <person name="Bennetzen J.L."/>
            <person name="Choi D."/>
        </authorList>
    </citation>
    <scope>NUCLEOTIDE SEQUENCE [LARGE SCALE GENOMIC DNA]</scope>
    <source>
        <strain evidence="2">cv. PBC81</strain>
    </source>
</reference>
<evidence type="ECO:0000313" key="2">
    <source>
        <dbReference type="Proteomes" id="UP000224567"/>
    </source>
</evidence>
<keyword evidence="2" id="KW-1185">Reference proteome</keyword>
<dbReference type="Proteomes" id="UP000224567">
    <property type="component" value="Unassembled WGS sequence"/>
</dbReference>
<sequence>MGNEYLIEWKIWLSLLAAYDSGELSGALAEGQPRWKNWAKNFDIDLCLLNKETMERALKENSVGTAIEGIAKKRKNVETNGFLHESEVRPAKLLQPSSSQHPTQNVKKLDTHLKSDLFSSIKQGVGGATCDVKAESKEHKLNGSIEGQPLFGVKAKASSVIPGADQIVEASKNPLLNVKSRTSSMVLRADQIDETSKNRCPVLRQRFLPFVVLIRLLKHLNNRCSVSRQRLLP</sequence>
<organism evidence="1 2">
    <name type="scientific">Capsicum baccatum</name>
    <name type="common">Peruvian pepper</name>
    <dbReference type="NCBI Taxonomy" id="33114"/>
    <lineage>
        <taxon>Eukaryota</taxon>
        <taxon>Viridiplantae</taxon>
        <taxon>Streptophyta</taxon>
        <taxon>Embryophyta</taxon>
        <taxon>Tracheophyta</taxon>
        <taxon>Spermatophyta</taxon>
        <taxon>Magnoliopsida</taxon>
        <taxon>eudicotyledons</taxon>
        <taxon>Gunneridae</taxon>
        <taxon>Pentapetalae</taxon>
        <taxon>asterids</taxon>
        <taxon>lamiids</taxon>
        <taxon>Solanales</taxon>
        <taxon>Solanaceae</taxon>
        <taxon>Solanoideae</taxon>
        <taxon>Capsiceae</taxon>
        <taxon>Capsicum</taxon>
    </lineage>
</organism>
<accession>A0A2G2WIX3</accession>
<dbReference type="STRING" id="33114.A0A2G2WIX3"/>
<dbReference type="OrthoDB" id="1913135at2759"/>